<accession>X1V4F6</accession>
<gene>
    <name evidence="1" type="ORF">S12H4_39339</name>
</gene>
<dbReference type="AlphaFoldDB" id="X1V4F6"/>
<protein>
    <submittedName>
        <fullName evidence="1">Uncharacterized protein</fullName>
    </submittedName>
</protein>
<dbReference type="EMBL" id="BARW01023764">
    <property type="protein sequence ID" value="GAI99479.1"/>
    <property type="molecule type" value="Genomic_DNA"/>
</dbReference>
<proteinExistence type="predicted"/>
<reference evidence="1" key="1">
    <citation type="journal article" date="2014" name="Front. Microbiol.">
        <title>High frequency of phylogenetically diverse reductive dehalogenase-homologous genes in deep subseafloor sedimentary metagenomes.</title>
        <authorList>
            <person name="Kawai M."/>
            <person name="Futagami T."/>
            <person name="Toyoda A."/>
            <person name="Takaki Y."/>
            <person name="Nishi S."/>
            <person name="Hori S."/>
            <person name="Arai W."/>
            <person name="Tsubouchi T."/>
            <person name="Morono Y."/>
            <person name="Uchiyama I."/>
            <person name="Ito T."/>
            <person name="Fujiyama A."/>
            <person name="Inagaki F."/>
            <person name="Takami H."/>
        </authorList>
    </citation>
    <scope>NUCLEOTIDE SEQUENCE</scope>
    <source>
        <strain evidence="1">Expedition CK06-06</strain>
    </source>
</reference>
<evidence type="ECO:0000313" key="1">
    <source>
        <dbReference type="EMBL" id="GAI99479.1"/>
    </source>
</evidence>
<organism evidence="1">
    <name type="scientific">marine sediment metagenome</name>
    <dbReference type="NCBI Taxonomy" id="412755"/>
    <lineage>
        <taxon>unclassified sequences</taxon>
        <taxon>metagenomes</taxon>
        <taxon>ecological metagenomes</taxon>
    </lineage>
</organism>
<sequence>MGPKEAIERLTDETVQLRHGINPKWVEAVKLGIEALKLLEKIPLLPVQPGRELLPGETPD</sequence>
<name>X1V4F6_9ZZZZ</name>
<comment type="caution">
    <text evidence="1">The sequence shown here is derived from an EMBL/GenBank/DDBJ whole genome shotgun (WGS) entry which is preliminary data.</text>
</comment>